<dbReference type="GO" id="GO:0006401">
    <property type="term" value="P:RNA catabolic process"/>
    <property type="evidence" value="ECO:0007669"/>
    <property type="project" value="TreeGrafter"/>
</dbReference>
<evidence type="ECO:0000256" key="2">
    <source>
        <dbReference type="RuleBase" id="RU004328"/>
    </source>
</evidence>
<dbReference type="OrthoDB" id="435754at2759"/>
<accession>A0A7J6XAE5</accession>
<dbReference type="GO" id="GO:0005576">
    <property type="term" value="C:extracellular region"/>
    <property type="evidence" value="ECO:0007669"/>
    <property type="project" value="TreeGrafter"/>
</dbReference>
<evidence type="ECO:0000256" key="4">
    <source>
        <dbReference type="SAM" id="SignalP"/>
    </source>
</evidence>
<dbReference type="Gene3D" id="3.90.730.10">
    <property type="entry name" value="Ribonuclease T2-like"/>
    <property type="match status" value="1"/>
</dbReference>
<evidence type="ECO:0000313" key="5">
    <source>
        <dbReference type="EMBL" id="KAF5206776.1"/>
    </source>
</evidence>
<dbReference type="AlphaFoldDB" id="A0A7J6XAE5"/>
<dbReference type="InterPro" id="IPR018188">
    <property type="entry name" value="RNase_T2_His_AS_1"/>
</dbReference>
<organism evidence="5 6">
    <name type="scientific">Thalictrum thalictroides</name>
    <name type="common">Rue-anemone</name>
    <name type="synonym">Anemone thalictroides</name>
    <dbReference type="NCBI Taxonomy" id="46969"/>
    <lineage>
        <taxon>Eukaryota</taxon>
        <taxon>Viridiplantae</taxon>
        <taxon>Streptophyta</taxon>
        <taxon>Embryophyta</taxon>
        <taxon>Tracheophyta</taxon>
        <taxon>Spermatophyta</taxon>
        <taxon>Magnoliopsida</taxon>
        <taxon>Ranunculales</taxon>
        <taxon>Ranunculaceae</taxon>
        <taxon>Thalictroideae</taxon>
        <taxon>Thalictrum</taxon>
    </lineage>
</organism>
<dbReference type="PANTHER" id="PTHR11240">
    <property type="entry name" value="RIBONUCLEASE T2"/>
    <property type="match status" value="1"/>
</dbReference>
<comment type="similarity">
    <text evidence="1 2">Belongs to the RNase T2 family.</text>
</comment>
<dbReference type="EMBL" id="JABWDY010002278">
    <property type="protein sequence ID" value="KAF5206776.1"/>
    <property type="molecule type" value="Genomic_DNA"/>
</dbReference>
<proteinExistence type="inferred from homology"/>
<sequence>MRILRCVLILAFAILLKKVYCDSSNPLPNSPLSYLSSLPKPKPKASPFQVPATNTKLGNKVRPQAPAPAPPPSPSKVTSYLLAVQWPHGVCTGNSGVKCEINPVPAEFKIHGLWPQFPAADPPKKSTEIFGNQIANITSDLNNYWPNLKSKQQQVSINLKFWGAEWTKHGSLSEMGVLQYFQKTLELFESDIGKQLKAKLADEKITPSIYSTYQLVDIQAALKKINGNFSCTIICNQRNSNKKEQIQEIRFRFTNDFNKQDNLTPSRCTGPDVLLPALA</sequence>
<name>A0A7J6XAE5_THATH</name>
<evidence type="ECO:0000256" key="3">
    <source>
        <dbReference type="SAM" id="MobiDB-lite"/>
    </source>
</evidence>
<dbReference type="InterPro" id="IPR001568">
    <property type="entry name" value="RNase_T2-like"/>
</dbReference>
<evidence type="ECO:0000313" key="6">
    <source>
        <dbReference type="Proteomes" id="UP000554482"/>
    </source>
</evidence>
<dbReference type="PANTHER" id="PTHR11240:SF22">
    <property type="entry name" value="RIBONUCLEASE T2"/>
    <property type="match status" value="1"/>
</dbReference>
<dbReference type="GO" id="GO:0033897">
    <property type="term" value="F:ribonuclease T2 activity"/>
    <property type="evidence" value="ECO:0007669"/>
    <property type="project" value="InterPro"/>
</dbReference>
<feature type="chain" id="PRO_5029618658" evidence="4">
    <location>
        <begin position="22"/>
        <end position="279"/>
    </location>
</feature>
<feature type="region of interest" description="Disordered" evidence="3">
    <location>
        <begin position="45"/>
        <end position="74"/>
    </location>
</feature>
<evidence type="ECO:0000256" key="1">
    <source>
        <dbReference type="ARBA" id="ARBA00007469"/>
    </source>
</evidence>
<feature type="signal peptide" evidence="4">
    <location>
        <begin position="1"/>
        <end position="21"/>
    </location>
</feature>
<comment type="caution">
    <text evidence="5">The sequence shown here is derived from an EMBL/GenBank/DDBJ whole genome shotgun (WGS) entry which is preliminary data.</text>
</comment>
<keyword evidence="6" id="KW-1185">Reference proteome</keyword>
<reference evidence="5 6" key="1">
    <citation type="submission" date="2020-06" db="EMBL/GenBank/DDBJ databases">
        <title>Transcriptomic and genomic resources for Thalictrum thalictroides and T. hernandezii: Facilitating candidate gene discovery in an emerging model plant lineage.</title>
        <authorList>
            <person name="Arias T."/>
            <person name="Riano-Pachon D.M."/>
            <person name="Di Stilio V.S."/>
        </authorList>
    </citation>
    <scope>NUCLEOTIDE SEQUENCE [LARGE SCALE GENOMIC DNA]</scope>
    <source>
        <strain evidence="6">cv. WT478/WT964</strain>
        <tissue evidence="5">Leaves</tissue>
    </source>
</reference>
<keyword evidence="4" id="KW-0732">Signal</keyword>
<dbReference type="GO" id="GO:0003723">
    <property type="term" value="F:RNA binding"/>
    <property type="evidence" value="ECO:0007669"/>
    <property type="project" value="InterPro"/>
</dbReference>
<dbReference type="CDD" id="cd00374">
    <property type="entry name" value="RNase_T2"/>
    <property type="match status" value="1"/>
</dbReference>
<gene>
    <name evidence="5" type="ORF">FRX31_003637</name>
</gene>
<dbReference type="InterPro" id="IPR036430">
    <property type="entry name" value="RNase_T2-like_sf"/>
</dbReference>
<protein>
    <submittedName>
        <fullName evidence="5">Uncharacterized protein</fullName>
    </submittedName>
</protein>
<feature type="compositionally biased region" description="Pro residues" evidence="3">
    <location>
        <begin position="65"/>
        <end position="74"/>
    </location>
</feature>
<dbReference type="PROSITE" id="PS00530">
    <property type="entry name" value="RNASE_T2_1"/>
    <property type="match status" value="1"/>
</dbReference>
<dbReference type="SUPFAM" id="SSF55895">
    <property type="entry name" value="Ribonuclease Rh-like"/>
    <property type="match status" value="1"/>
</dbReference>
<dbReference type="Pfam" id="PF00445">
    <property type="entry name" value="Ribonuclease_T2"/>
    <property type="match status" value="1"/>
</dbReference>
<dbReference type="Proteomes" id="UP000554482">
    <property type="component" value="Unassembled WGS sequence"/>
</dbReference>